<accession>A0A7J7V505</accession>
<dbReference type="VEuPathDB" id="HostDB:LOC118665843"/>
<dbReference type="PANTHER" id="PTHR11394">
    <property type="entry name" value="TASTE RECEPTOR TYPE 2"/>
    <property type="match status" value="1"/>
</dbReference>
<feature type="transmembrane region" description="Helical" evidence="15">
    <location>
        <begin position="130"/>
        <end position="150"/>
    </location>
</feature>
<comment type="function">
    <text evidence="12">Receptor that may play a role in the perception of bitterness and is gustducin-linked. May play a role in sensing the chemical composition of the gastrointestinal content. The activity of this receptor may stimulate alpha gustducin, mediate PLC-beta-2 activation and lead to the gating of TRPM5.</text>
</comment>
<organism evidence="16 17">
    <name type="scientific">Myotis myotis</name>
    <name type="common">Greater mouse-eared bat</name>
    <name type="synonym">Vespertilio myotis</name>
    <dbReference type="NCBI Taxonomy" id="51298"/>
    <lineage>
        <taxon>Eukaryota</taxon>
        <taxon>Metazoa</taxon>
        <taxon>Chordata</taxon>
        <taxon>Craniata</taxon>
        <taxon>Vertebrata</taxon>
        <taxon>Euteleostomi</taxon>
        <taxon>Mammalia</taxon>
        <taxon>Eutheria</taxon>
        <taxon>Laurasiatheria</taxon>
        <taxon>Chiroptera</taxon>
        <taxon>Yangochiroptera</taxon>
        <taxon>Vespertilionidae</taxon>
        <taxon>Myotis</taxon>
    </lineage>
</organism>
<dbReference type="FunFam" id="1.20.1070.10:FF:000055">
    <property type="entry name" value="Taste receptor type 2"/>
    <property type="match status" value="1"/>
</dbReference>
<comment type="similarity">
    <text evidence="2 13">Belongs to the G-protein coupled receptor T2R family.</text>
</comment>
<dbReference type="InterPro" id="IPR007960">
    <property type="entry name" value="TAS2R"/>
</dbReference>
<proteinExistence type="inferred from homology"/>
<dbReference type="AlphaFoldDB" id="A0A7J7V505"/>
<keyword evidence="11 14" id="KW-0807">Transducer</keyword>
<evidence type="ECO:0000256" key="3">
    <source>
        <dbReference type="ARBA" id="ARBA00022480"/>
    </source>
</evidence>
<keyword evidence="17" id="KW-1185">Reference proteome</keyword>
<feature type="transmembrane region" description="Helical" evidence="15">
    <location>
        <begin position="265"/>
        <end position="286"/>
    </location>
</feature>
<dbReference type="GO" id="GO:0033038">
    <property type="term" value="F:bitter taste receptor activity"/>
    <property type="evidence" value="ECO:0007669"/>
    <property type="project" value="InterPro"/>
</dbReference>
<feature type="transmembrane region" description="Helical" evidence="15">
    <location>
        <begin position="187"/>
        <end position="208"/>
    </location>
</feature>
<evidence type="ECO:0000313" key="16">
    <source>
        <dbReference type="EMBL" id="KAF6320200.1"/>
    </source>
</evidence>
<protein>
    <recommendedName>
        <fullName evidence="14">Taste receptor type 2</fullName>
    </recommendedName>
</protein>
<keyword evidence="3 14" id="KW-0919">Taste</keyword>
<keyword evidence="6 15" id="KW-1133">Transmembrane helix</keyword>
<dbReference type="Pfam" id="PF05296">
    <property type="entry name" value="TAS2R"/>
    <property type="match status" value="1"/>
</dbReference>
<dbReference type="GO" id="GO:0004930">
    <property type="term" value="F:G protein-coupled receptor activity"/>
    <property type="evidence" value="ECO:0007669"/>
    <property type="project" value="UniProtKB-KW"/>
</dbReference>
<feature type="transmembrane region" description="Helical" evidence="15">
    <location>
        <begin position="52"/>
        <end position="71"/>
    </location>
</feature>
<dbReference type="SUPFAM" id="SSF81321">
    <property type="entry name" value="Family A G protein-coupled receptor-like"/>
    <property type="match status" value="1"/>
</dbReference>
<dbReference type="Proteomes" id="UP000527355">
    <property type="component" value="Unassembled WGS sequence"/>
</dbReference>
<dbReference type="EMBL" id="JABWUV010000011">
    <property type="protein sequence ID" value="KAF6320200.1"/>
    <property type="molecule type" value="Genomic_DNA"/>
</dbReference>
<evidence type="ECO:0000256" key="12">
    <source>
        <dbReference type="ARBA" id="ARBA00024847"/>
    </source>
</evidence>
<evidence type="ECO:0000256" key="5">
    <source>
        <dbReference type="ARBA" id="ARBA00022692"/>
    </source>
</evidence>
<evidence type="ECO:0000313" key="17">
    <source>
        <dbReference type="Proteomes" id="UP000527355"/>
    </source>
</evidence>
<evidence type="ECO:0000256" key="2">
    <source>
        <dbReference type="ARBA" id="ARBA00007376"/>
    </source>
</evidence>
<evidence type="ECO:0000256" key="7">
    <source>
        <dbReference type="ARBA" id="ARBA00023040"/>
    </source>
</evidence>
<sequence length="308" mass="36019">MQPAFTVLFMLLFVLLCLLGILANGFIVLVLSREWRRLGRLLPSDMILISLGASRFCLQWVGMVHNFYAFFHLEEFNKSLAGQLVRLQWDFLNSATFWFGTWLSVLFCMKIANLTHPTFLWLKWRFPGSVPWLLLGSLLTSTIVTLFFFWGDYALNQGFFIREAYENMTYMERAMSMDIHYFLPLKFALFSIPCSVFLVSTALLIHSLRRHARTMRQSAHSLQDASTQAHTRALRSLIFFLILYILSFMSLIIDTVGFFSSENDWFWPWQIVTYLCTSVHPFILILSSPRLRAVFRQLLLLARGFWLV</sequence>
<comment type="subcellular location">
    <subcellularLocation>
        <location evidence="1 14">Membrane</location>
        <topology evidence="1 14">Multi-pass membrane protein</topology>
    </subcellularLocation>
</comment>
<keyword evidence="8 14" id="KW-0472">Membrane</keyword>
<feature type="transmembrane region" description="Helical" evidence="15">
    <location>
        <begin position="6"/>
        <end position="31"/>
    </location>
</feature>
<evidence type="ECO:0000256" key="13">
    <source>
        <dbReference type="RuleBase" id="RU004423"/>
    </source>
</evidence>
<dbReference type="Gene3D" id="1.20.1070.10">
    <property type="entry name" value="Rhodopsin 7-helix transmembrane proteins"/>
    <property type="match status" value="1"/>
</dbReference>
<evidence type="ECO:0000256" key="15">
    <source>
        <dbReference type="SAM" id="Phobius"/>
    </source>
</evidence>
<keyword evidence="5 14" id="KW-0812">Transmembrane</keyword>
<evidence type="ECO:0000256" key="14">
    <source>
        <dbReference type="RuleBase" id="RU004424"/>
    </source>
</evidence>
<feature type="transmembrane region" description="Helical" evidence="15">
    <location>
        <begin position="237"/>
        <end position="259"/>
    </location>
</feature>
<gene>
    <name evidence="16" type="ORF">mMyoMyo1_018773</name>
</gene>
<evidence type="ECO:0000256" key="1">
    <source>
        <dbReference type="ARBA" id="ARBA00004141"/>
    </source>
</evidence>
<keyword evidence="7 14" id="KW-0297">G-protein coupled receptor</keyword>
<evidence type="ECO:0000256" key="4">
    <source>
        <dbReference type="ARBA" id="ARBA00022606"/>
    </source>
</evidence>
<evidence type="ECO:0000256" key="8">
    <source>
        <dbReference type="ARBA" id="ARBA00023136"/>
    </source>
</evidence>
<evidence type="ECO:0000256" key="10">
    <source>
        <dbReference type="ARBA" id="ARBA00023180"/>
    </source>
</evidence>
<comment type="caution">
    <text evidence="16">The sequence shown here is derived from an EMBL/GenBank/DDBJ whole genome shotgun (WGS) entry which is preliminary data.</text>
</comment>
<evidence type="ECO:0000256" key="11">
    <source>
        <dbReference type="ARBA" id="ARBA00023224"/>
    </source>
</evidence>
<name>A0A7J7V505_MYOMY</name>
<reference evidence="16 17" key="1">
    <citation type="journal article" date="2020" name="Nature">
        <title>Six reference-quality genomes reveal evolution of bat adaptations.</title>
        <authorList>
            <person name="Jebb D."/>
            <person name="Huang Z."/>
            <person name="Pippel M."/>
            <person name="Hughes G.M."/>
            <person name="Lavrichenko K."/>
            <person name="Devanna P."/>
            <person name="Winkler S."/>
            <person name="Jermiin L.S."/>
            <person name="Skirmuntt E.C."/>
            <person name="Katzourakis A."/>
            <person name="Burkitt-Gray L."/>
            <person name="Ray D.A."/>
            <person name="Sullivan K.A.M."/>
            <person name="Roscito J.G."/>
            <person name="Kirilenko B.M."/>
            <person name="Davalos L.M."/>
            <person name="Corthals A.P."/>
            <person name="Power M.L."/>
            <person name="Jones G."/>
            <person name="Ransome R.D."/>
            <person name="Dechmann D.K.N."/>
            <person name="Locatelli A.G."/>
            <person name="Puechmaille S.J."/>
            <person name="Fedrigo O."/>
            <person name="Jarvis E.D."/>
            <person name="Hiller M."/>
            <person name="Vernes S.C."/>
            <person name="Myers E.W."/>
            <person name="Teeling E.C."/>
        </authorList>
    </citation>
    <scope>NUCLEOTIDE SEQUENCE [LARGE SCALE GENOMIC DNA]</scope>
    <source>
        <strain evidence="16">MMyoMyo1</strain>
        <tissue evidence="16">Flight muscle</tissue>
    </source>
</reference>
<dbReference type="OrthoDB" id="9896661at2759"/>
<evidence type="ECO:0000256" key="9">
    <source>
        <dbReference type="ARBA" id="ARBA00023170"/>
    </source>
</evidence>
<evidence type="ECO:0000256" key="6">
    <source>
        <dbReference type="ARBA" id="ARBA00022989"/>
    </source>
</evidence>
<dbReference type="PANTHER" id="PTHR11394:SF73">
    <property type="entry name" value="TASTE RECEPTOR TYPE 2 MEMBER 41"/>
    <property type="match status" value="1"/>
</dbReference>
<keyword evidence="10" id="KW-0325">Glycoprotein</keyword>
<keyword evidence="4 14" id="KW-0716">Sensory transduction</keyword>
<dbReference type="GO" id="GO:0016020">
    <property type="term" value="C:membrane"/>
    <property type="evidence" value="ECO:0007669"/>
    <property type="project" value="UniProtKB-SubCell"/>
</dbReference>
<keyword evidence="9 14" id="KW-0675">Receptor</keyword>